<dbReference type="InterPro" id="IPR027417">
    <property type="entry name" value="P-loop_NTPase"/>
</dbReference>
<dbReference type="SMART" id="SM00421">
    <property type="entry name" value="HTH_LUXR"/>
    <property type="match status" value="1"/>
</dbReference>
<dbReference type="InterPro" id="IPR039420">
    <property type="entry name" value="WalR-like"/>
</dbReference>
<dbReference type="GO" id="GO:0003677">
    <property type="term" value="F:DNA binding"/>
    <property type="evidence" value="ECO:0007669"/>
    <property type="project" value="UniProtKB-KW"/>
</dbReference>
<evidence type="ECO:0000313" key="3">
    <source>
        <dbReference type="EMBL" id="KJL24500.1"/>
    </source>
</evidence>
<dbReference type="Gene3D" id="1.10.10.10">
    <property type="entry name" value="Winged helix-like DNA-binding domain superfamily/Winged helix DNA-binding domain"/>
    <property type="match status" value="1"/>
</dbReference>
<dbReference type="InterPro" id="IPR036388">
    <property type="entry name" value="WH-like_DNA-bd_sf"/>
</dbReference>
<evidence type="ECO:0000259" key="2">
    <source>
        <dbReference type="PROSITE" id="PS50043"/>
    </source>
</evidence>
<gene>
    <name evidence="3" type="primary">narL</name>
    <name evidence="3" type="ORF">RN51_01098</name>
</gene>
<dbReference type="CDD" id="cd06170">
    <property type="entry name" value="LuxR_C_like"/>
    <property type="match status" value="1"/>
</dbReference>
<dbReference type="InterPro" id="IPR016032">
    <property type="entry name" value="Sig_transdc_resp-reg_C-effctor"/>
</dbReference>
<dbReference type="InterPro" id="IPR000792">
    <property type="entry name" value="Tscrpt_reg_LuxR_C"/>
</dbReference>
<dbReference type="Proteomes" id="UP000033725">
    <property type="component" value="Unassembled WGS sequence"/>
</dbReference>
<dbReference type="SUPFAM" id="SSF52540">
    <property type="entry name" value="P-loop containing nucleoside triphosphate hydrolases"/>
    <property type="match status" value="1"/>
</dbReference>
<dbReference type="PATRIC" id="fig|82380.10.peg.1101"/>
<accession>A0A0F0KWM2</accession>
<dbReference type="SUPFAM" id="SSF48452">
    <property type="entry name" value="TPR-like"/>
    <property type="match status" value="1"/>
</dbReference>
<feature type="domain" description="HTH luxR-type" evidence="2">
    <location>
        <begin position="767"/>
        <end position="832"/>
    </location>
</feature>
<reference evidence="3 4" key="1">
    <citation type="submission" date="2015-02" db="EMBL/GenBank/DDBJ databases">
        <title>Draft genome sequences of ten Microbacterium spp. with emphasis on heavy metal contaminated environments.</title>
        <authorList>
            <person name="Corretto E."/>
        </authorList>
    </citation>
    <scope>NUCLEOTIDE SEQUENCE [LARGE SCALE GENOMIC DNA]</scope>
    <source>
        <strain evidence="3 4">BEL163</strain>
    </source>
</reference>
<dbReference type="EMBL" id="JYIV01000020">
    <property type="protein sequence ID" value="KJL24500.1"/>
    <property type="molecule type" value="Genomic_DNA"/>
</dbReference>
<dbReference type="RefSeq" id="WP_231579225.1">
    <property type="nucleotide sequence ID" value="NZ_JYIV01000020.1"/>
</dbReference>
<dbReference type="SUPFAM" id="SSF46894">
    <property type="entry name" value="C-terminal effector domain of the bipartite response regulators"/>
    <property type="match status" value="1"/>
</dbReference>
<dbReference type="InterPro" id="IPR059106">
    <property type="entry name" value="WHD_MalT"/>
</dbReference>
<dbReference type="Gene3D" id="3.40.50.300">
    <property type="entry name" value="P-loop containing nucleotide triphosphate hydrolases"/>
    <property type="match status" value="1"/>
</dbReference>
<dbReference type="PRINTS" id="PR00038">
    <property type="entry name" value="HTHLUXR"/>
</dbReference>
<dbReference type="GO" id="GO:0006355">
    <property type="term" value="P:regulation of DNA-templated transcription"/>
    <property type="evidence" value="ECO:0007669"/>
    <property type="project" value="InterPro"/>
</dbReference>
<evidence type="ECO:0000256" key="1">
    <source>
        <dbReference type="ARBA" id="ARBA00023125"/>
    </source>
</evidence>
<dbReference type="PANTHER" id="PTHR43214">
    <property type="entry name" value="TWO-COMPONENT RESPONSE REGULATOR"/>
    <property type="match status" value="1"/>
</dbReference>
<dbReference type="InterPro" id="IPR011990">
    <property type="entry name" value="TPR-like_helical_dom_sf"/>
</dbReference>
<protein>
    <submittedName>
        <fullName evidence="3">Putative transcriptional regulatory protein NarL</fullName>
    </submittedName>
</protein>
<keyword evidence="1" id="KW-0238">DNA-binding</keyword>
<dbReference type="Pfam" id="PF25873">
    <property type="entry name" value="WHD_MalT"/>
    <property type="match status" value="1"/>
</dbReference>
<organism evidence="3 4">
    <name type="scientific">Microbacterium oxydans</name>
    <dbReference type="NCBI Taxonomy" id="82380"/>
    <lineage>
        <taxon>Bacteria</taxon>
        <taxon>Bacillati</taxon>
        <taxon>Actinomycetota</taxon>
        <taxon>Actinomycetes</taxon>
        <taxon>Micrococcales</taxon>
        <taxon>Microbacteriaceae</taxon>
        <taxon>Microbacterium</taxon>
    </lineage>
</organism>
<name>A0A0F0KWM2_9MICO</name>
<dbReference type="PROSITE" id="PS50043">
    <property type="entry name" value="HTH_LUXR_2"/>
    <property type="match status" value="1"/>
</dbReference>
<sequence>MSAFVAQGDGHIPRVSAHAIRRPRLSAEFETETPLTLVRSASGSGKTTALVDWAATTSAHVVWLTVTPAITRSEALAQALLRLLPGSDRRDDDEGWAAVTTRLHEADGHLVVVLDDAADVEREGAFALCRAVGSAARTRLIVATNRPSAFDSKGLDLLIDTTLVTPEDLMFDDEEIRRALDVDEETAAATREATGGFPALIRALALRGTVMDAASFRAAATVIEDYMQDRLAECGFDPQTLQSLLRISITDSVDVPLATALTGDPDITNALDQAETFGFGRWAADGRSSFELTPLTRGMLRRELRTALPEEVPGLRRIAAEGAVRRDLPLEGLRLAVEDDDLRLATHVTMSGWNRLLHRDRKGVVELLGDVPVARLKQEPLVAMLLGMSLKPSRLRRQRGLQLLRIAVAAANARRTTLSATERIFIWAAESASLRAIGRPERAAQVAARSLALFNETPEAQWQQYARDMPLLCTHLGISLYYGGQQEEAIHLWEQATALAAAHGGSNAFHGICLLAGVHALNGDLPEARHYVSLIRDGGWDQALLDSYRGTFYRVAEAMLAVEDGDLAAAKQHIRHFEPYRATSEHWTTMASVEAWIALHEGDAPAGLERLESFVRLRGKEAGAPHVRQALSRPRIFLHLALGDLNAAKAVVQRDAIPDRFATVLKRARLALIDGKAADVVRLLGQTRLRPTNARERAEASAVQSAALHRVSPAAAQPSSEALNAQLADRGLTTPLVLLSAEDFGTVRADLDPTGTGTFPLRSALPSFAARPRLSSREQVVLRALTSGASLPAIALELRVSQNTLKTQLRSIYRKLGARNRTEAVEQAARHGLLPE</sequence>
<dbReference type="AlphaFoldDB" id="A0A0F0KWM2"/>
<comment type="caution">
    <text evidence="3">The sequence shown here is derived from an EMBL/GenBank/DDBJ whole genome shotgun (WGS) entry which is preliminary data.</text>
</comment>
<proteinExistence type="predicted"/>
<evidence type="ECO:0000313" key="4">
    <source>
        <dbReference type="Proteomes" id="UP000033725"/>
    </source>
</evidence>
<dbReference type="Pfam" id="PF00196">
    <property type="entry name" value="GerE"/>
    <property type="match status" value="1"/>
</dbReference>